<reference evidence="3 4" key="1">
    <citation type="journal article" date="2019" name="New Phytol.">
        <title>Comparative genomics reveals unique wood-decay strategies and fruiting body development in the Schizophyllaceae.</title>
        <authorList>
            <person name="Almasi E."/>
            <person name="Sahu N."/>
            <person name="Krizsan K."/>
            <person name="Balint B."/>
            <person name="Kovacs G.M."/>
            <person name="Kiss B."/>
            <person name="Cseklye J."/>
            <person name="Drula E."/>
            <person name="Henrissat B."/>
            <person name="Nagy I."/>
            <person name="Chovatia M."/>
            <person name="Adam C."/>
            <person name="LaButti K."/>
            <person name="Lipzen A."/>
            <person name="Riley R."/>
            <person name="Grigoriev I.V."/>
            <person name="Nagy L.G."/>
        </authorList>
    </citation>
    <scope>NUCLEOTIDE SEQUENCE [LARGE SCALE GENOMIC DNA]</scope>
    <source>
        <strain evidence="3 4">NL-1724</strain>
    </source>
</reference>
<sequence>MVTLTVCTIIVLCNAHSAAPPKPQPKPPIQSPPRVPVEPLPSFPDKLPPVEPDMYWVLPLVPDTYCMGYGTRAYTAELYIEAVAMQDWHRICVEGAPEVEVSGKIAKRPAWCDRDEDDAVIGHWVVDHDEPECISSWGRVDDKGCTSDASGMRVRTFTGILLSSFLPTLSPSRHAPPFPYHIAHPHTEIRGSSLRAPRGRRLARHVPPHARYRARQEVPWRDEVR</sequence>
<evidence type="ECO:0000313" key="4">
    <source>
        <dbReference type="Proteomes" id="UP000320762"/>
    </source>
</evidence>
<evidence type="ECO:0000256" key="2">
    <source>
        <dbReference type="SAM" id="SignalP"/>
    </source>
</evidence>
<organism evidence="3 4">
    <name type="scientific">Schizophyllum amplum</name>
    <dbReference type="NCBI Taxonomy" id="97359"/>
    <lineage>
        <taxon>Eukaryota</taxon>
        <taxon>Fungi</taxon>
        <taxon>Dikarya</taxon>
        <taxon>Basidiomycota</taxon>
        <taxon>Agaricomycotina</taxon>
        <taxon>Agaricomycetes</taxon>
        <taxon>Agaricomycetidae</taxon>
        <taxon>Agaricales</taxon>
        <taxon>Schizophyllaceae</taxon>
        <taxon>Schizophyllum</taxon>
    </lineage>
</organism>
<keyword evidence="4" id="KW-1185">Reference proteome</keyword>
<evidence type="ECO:0000256" key="1">
    <source>
        <dbReference type="SAM" id="MobiDB-lite"/>
    </source>
</evidence>
<comment type="caution">
    <text evidence="3">The sequence shown here is derived from an EMBL/GenBank/DDBJ whole genome shotgun (WGS) entry which is preliminary data.</text>
</comment>
<name>A0A550BTU9_9AGAR</name>
<protein>
    <submittedName>
        <fullName evidence="3">Uncharacterized protein</fullName>
    </submittedName>
</protein>
<feature type="region of interest" description="Disordered" evidence="1">
    <location>
        <begin position="19"/>
        <end position="42"/>
    </location>
</feature>
<feature type="compositionally biased region" description="Basic residues" evidence="1">
    <location>
        <begin position="197"/>
        <end position="208"/>
    </location>
</feature>
<dbReference type="EMBL" id="VDMD01000084">
    <property type="protein sequence ID" value="TRM55954.1"/>
    <property type="molecule type" value="Genomic_DNA"/>
</dbReference>
<feature type="chain" id="PRO_5021813810" evidence="2">
    <location>
        <begin position="19"/>
        <end position="225"/>
    </location>
</feature>
<gene>
    <name evidence="3" type="ORF">BD626DRAFT_414886</name>
</gene>
<proteinExistence type="predicted"/>
<feature type="region of interest" description="Disordered" evidence="1">
    <location>
        <begin position="189"/>
        <end position="208"/>
    </location>
</feature>
<feature type="signal peptide" evidence="2">
    <location>
        <begin position="1"/>
        <end position="18"/>
    </location>
</feature>
<feature type="compositionally biased region" description="Pro residues" evidence="1">
    <location>
        <begin position="20"/>
        <end position="42"/>
    </location>
</feature>
<dbReference type="AlphaFoldDB" id="A0A550BTU9"/>
<dbReference type="OrthoDB" id="3153758at2759"/>
<accession>A0A550BTU9</accession>
<keyword evidence="2" id="KW-0732">Signal</keyword>
<evidence type="ECO:0000313" key="3">
    <source>
        <dbReference type="EMBL" id="TRM55954.1"/>
    </source>
</evidence>
<dbReference type="Proteomes" id="UP000320762">
    <property type="component" value="Unassembled WGS sequence"/>
</dbReference>